<dbReference type="Pfam" id="PF00069">
    <property type="entry name" value="Pkinase"/>
    <property type="match status" value="1"/>
</dbReference>
<accession>A0A1Y1ZP91</accession>
<dbReference type="InterPro" id="IPR011009">
    <property type="entry name" value="Kinase-like_dom_sf"/>
</dbReference>
<dbReference type="Gene3D" id="1.25.40.20">
    <property type="entry name" value="Ankyrin repeat-containing domain"/>
    <property type="match status" value="2"/>
</dbReference>
<dbReference type="PROSITE" id="PS50088">
    <property type="entry name" value="ANK_REPEAT"/>
    <property type="match status" value="1"/>
</dbReference>
<dbReference type="SUPFAM" id="SSF48403">
    <property type="entry name" value="Ankyrin repeat"/>
    <property type="match status" value="1"/>
</dbReference>
<feature type="domain" description="Protein kinase" evidence="8">
    <location>
        <begin position="81"/>
        <end position="389"/>
    </location>
</feature>
<dbReference type="SUPFAM" id="SSF56112">
    <property type="entry name" value="Protein kinase-like (PK-like)"/>
    <property type="match status" value="1"/>
</dbReference>
<dbReference type="EMBL" id="MCFA01000055">
    <property type="protein sequence ID" value="ORY12024.1"/>
    <property type="molecule type" value="Genomic_DNA"/>
</dbReference>
<keyword evidence="6" id="KW-0040">ANK repeat</keyword>
<evidence type="ECO:0000256" key="4">
    <source>
        <dbReference type="ARBA" id="ARBA00022777"/>
    </source>
</evidence>
<evidence type="ECO:0000256" key="6">
    <source>
        <dbReference type="PROSITE-ProRule" id="PRU00023"/>
    </source>
</evidence>
<gene>
    <name evidence="9" type="ORF">BCR34DRAFT_664081</name>
</gene>
<evidence type="ECO:0000313" key="9">
    <source>
        <dbReference type="EMBL" id="ORY12024.1"/>
    </source>
</evidence>
<evidence type="ECO:0000256" key="7">
    <source>
        <dbReference type="SAM" id="MobiDB-lite"/>
    </source>
</evidence>
<evidence type="ECO:0000256" key="3">
    <source>
        <dbReference type="ARBA" id="ARBA00022741"/>
    </source>
</evidence>
<proteinExistence type="inferred from homology"/>
<keyword evidence="2" id="KW-0808">Transferase</keyword>
<dbReference type="PANTHER" id="PTHR44329:SF288">
    <property type="entry name" value="MITOGEN-ACTIVATED PROTEIN KINASE KINASE KINASE 20"/>
    <property type="match status" value="1"/>
</dbReference>
<evidence type="ECO:0000256" key="1">
    <source>
        <dbReference type="ARBA" id="ARBA00005843"/>
    </source>
</evidence>
<dbReference type="PROSITE" id="PS00108">
    <property type="entry name" value="PROTEIN_KINASE_ST"/>
    <property type="match status" value="1"/>
</dbReference>
<organism evidence="9 10">
    <name type="scientific">Clohesyomyces aquaticus</name>
    <dbReference type="NCBI Taxonomy" id="1231657"/>
    <lineage>
        <taxon>Eukaryota</taxon>
        <taxon>Fungi</taxon>
        <taxon>Dikarya</taxon>
        <taxon>Ascomycota</taxon>
        <taxon>Pezizomycotina</taxon>
        <taxon>Dothideomycetes</taxon>
        <taxon>Pleosporomycetidae</taxon>
        <taxon>Pleosporales</taxon>
        <taxon>Lindgomycetaceae</taxon>
        <taxon>Clohesyomyces</taxon>
    </lineage>
</organism>
<dbReference type="Proteomes" id="UP000193144">
    <property type="component" value="Unassembled WGS sequence"/>
</dbReference>
<name>A0A1Y1ZP91_9PLEO</name>
<dbReference type="InterPro" id="IPR002110">
    <property type="entry name" value="Ankyrin_rpt"/>
</dbReference>
<dbReference type="InterPro" id="IPR000719">
    <property type="entry name" value="Prot_kinase_dom"/>
</dbReference>
<dbReference type="Pfam" id="PF12796">
    <property type="entry name" value="Ank_2"/>
    <property type="match status" value="1"/>
</dbReference>
<dbReference type="PROSITE" id="PS50011">
    <property type="entry name" value="PROTEIN_KINASE_DOM"/>
    <property type="match status" value="1"/>
</dbReference>
<comment type="caution">
    <text evidence="9">The sequence shown here is derived from an EMBL/GenBank/DDBJ whole genome shotgun (WGS) entry which is preliminary data.</text>
</comment>
<sequence>MTAQIPISDAFIVNCDITPSQPSLSSDRSDPGGAPQQNESMNYEPGDSLSFIATAFKHDLPIIELDLPTGLPPLPGRGANWRRFYSLGLGRSSFLEMHQLRDEEFQTLVQQSAKVQDRLVALKGTAAPTNNREALRAFKQELHVLCHMKLRHHENIVKAIFIGFTDSQNPMVALEMAHFGTLEDVLLSYSLDMSDNHLLDFDLALDVAAGISALHSVGIAHGDVKPGNMLVYKHPIRRAVAKVADFSDSCFIQDLVGKDWVPLGGTHAWRAPECYDDSAIYDPYKTDIYSLGLCCVAILARGSIKTQGSPSECFLRRMGNSTEDEIIQWKKMTDTAVMYAANGWVSEHAASQETEGLGLMISLGCLSRNPYRRLDLESLMILMKGSPLHQNEQSRAIAALDSLKGQTDQFYAWSKARFEDVKSEVNRALADLYLFDLTDSRFGNLSAAFHGHVFEQLERVASPSKDISFPTVDESFLEQEFGFRDLEDSFQLSVQLPPLARSFERATKASELLTICYMNAWGNPLHHDTDLSFSKLVAELAIAARSGDRACVLYFLLVSRYWIETETIPIPRRLWMAWSTLKGSIGVGEVLEKEDHDLYQRVSALAATRHGPLQNRDDPTAWVKRRLADFLAIGQNIDELVTARGVTILQFAIYNSNLDLVRELVDEHGCDINQTTMITADTDTAVGEGGETPIMLAARVLNLDIFTFLLERVPDVSRESTHGCNVLHYITWFSDSDAAHFAPILVAMGASLVTEAREYYTRGMYNMLTHTHIQGTPLQWAVRLGLEKLVECLIALHQDTGQTVTDFDRITKHATRDFRPNILKLLVGHAPVLCPSRAQLSEARLDVLLGIAIQNPTQLFLVSIHGKHVERAQEETIMTLLELGARPVRNGQTKMPWLPVSGEIMNNSVVYGSLKAFGAIVAHLRVEGRDINSILKDPSLFAGRDAIQRSIYSSRQPVFDCLMELVDQKLLDLDFVSEEGVTALHAATMQKINMHYLYALLQRESDPHRRSKDGSQPFISALKWANLEGARILFDSPLCDKHRLFHEPNGQGYTLFGSVIGMALTNYRNRVDASTIEFVYSLGGISFMNNIPANSTVLHIAARAWPSSRPDYANFEAWLVGWLVERMPADLINLHDEHGMTPLHWIAFHANDHGVSTMLQSDKVDRNILTIPSPNIIPALVGMTIFDVVLNRCRSLPTPVLEGGARELHFFQQRMQRLMTLLLKTDIPAQRHPYISRETLAENALQSLEANIGEALLARASASRGTQGIRAAPWPQVIANDEVALDFGGLRLDE</sequence>
<keyword evidence="3" id="KW-0547">Nucleotide-binding</keyword>
<dbReference type="SMART" id="SM00248">
    <property type="entry name" value="ANK"/>
    <property type="match status" value="6"/>
</dbReference>
<keyword evidence="5" id="KW-0067">ATP-binding</keyword>
<evidence type="ECO:0000259" key="8">
    <source>
        <dbReference type="PROSITE" id="PS50011"/>
    </source>
</evidence>
<dbReference type="InterPro" id="IPR051681">
    <property type="entry name" value="Ser/Thr_Kinases-Pseudokinases"/>
</dbReference>
<dbReference type="InterPro" id="IPR036770">
    <property type="entry name" value="Ankyrin_rpt-contain_sf"/>
</dbReference>
<dbReference type="GO" id="GO:0005524">
    <property type="term" value="F:ATP binding"/>
    <property type="evidence" value="ECO:0007669"/>
    <property type="project" value="UniProtKB-KW"/>
</dbReference>
<evidence type="ECO:0000256" key="5">
    <source>
        <dbReference type="ARBA" id="ARBA00022840"/>
    </source>
</evidence>
<dbReference type="PANTHER" id="PTHR44329">
    <property type="entry name" value="SERINE/THREONINE-PROTEIN KINASE TNNI3K-RELATED"/>
    <property type="match status" value="1"/>
</dbReference>
<evidence type="ECO:0000313" key="10">
    <source>
        <dbReference type="Proteomes" id="UP000193144"/>
    </source>
</evidence>
<feature type="region of interest" description="Disordered" evidence="7">
    <location>
        <begin position="20"/>
        <end position="44"/>
    </location>
</feature>
<comment type="similarity">
    <text evidence="1">Belongs to the protein kinase superfamily. TKL Ser/Thr protein kinase family.</text>
</comment>
<dbReference type="SMART" id="SM00220">
    <property type="entry name" value="S_TKc"/>
    <property type="match status" value="1"/>
</dbReference>
<protein>
    <recommendedName>
        <fullName evidence="8">Protein kinase domain-containing protein</fullName>
    </recommendedName>
</protein>
<evidence type="ECO:0000256" key="2">
    <source>
        <dbReference type="ARBA" id="ARBA00022679"/>
    </source>
</evidence>
<keyword evidence="4" id="KW-0418">Kinase</keyword>
<dbReference type="Gene3D" id="1.10.510.10">
    <property type="entry name" value="Transferase(Phosphotransferase) domain 1"/>
    <property type="match status" value="1"/>
</dbReference>
<keyword evidence="10" id="KW-1185">Reference proteome</keyword>
<dbReference type="GO" id="GO:0004674">
    <property type="term" value="F:protein serine/threonine kinase activity"/>
    <property type="evidence" value="ECO:0007669"/>
    <property type="project" value="TreeGrafter"/>
</dbReference>
<reference evidence="9 10" key="1">
    <citation type="submission" date="2016-07" db="EMBL/GenBank/DDBJ databases">
        <title>Pervasive Adenine N6-methylation of Active Genes in Fungi.</title>
        <authorList>
            <consortium name="DOE Joint Genome Institute"/>
            <person name="Mondo S.J."/>
            <person name="Dannebaum R.O."/>
            <person name="Kuo R.C."/>
            <person name="Labutti K."/>
            <person name="Haridas S."/>
            <person name="Kuo A."/>
            <person name="Salamov A."/>
            <person name="Ahrendt S.R."/>
            <person name="Lipzen A."/>
            <person name="Sullivan W."/>
            <person name="Andreopoulos W.B."/>
            <person name="Clum A."/>
            <person name="Lindquist E."/>
            <person name="Daum C."/>
            <person name="Ramamoorthy G.K."/>
            <person name="Gryganskyi A."/>
            <person name="Culley D."/>
            <person name="Magnuson J.K."/>
            <person name="James T.Y."/>
            <person name="O'Malley M.A."/>
            <person name="Stajich J.E."/>
            <person name="Spatafora J.W."/>
            <person name="Visel A."/>
            <person name="Grigoriev I.V."/>
        </authorList>
    </citation>
    <scope>NUCLEOTIDE SEQUENCE [LARGE SCALE GENOMIC DNA]</scope>
    <source>
        <strain evidence="9 10">CBS 115471</strain>
    </source>
</reference>
<dbReference type="OrthoDB" id="4062651at2759"/>
<dbReference type="InterPro" id="IPR008271">
    <property type="entry name" value="Ser/Thr_kinase_AS"/>
</dbReference>
<feature type="repeat" description="ANK" evidence="6">
    <location>
        <begin position="689"/>
        <end position="721"/>
    </location>
</feature>
<dbReference type="STRING" id="1231657.A0A1Y1ZP91"/>